<dbReference type="PROSITE" id="PS00028">
    <property type="entry name" value="ZINC_FINGER_C2H2_1"/>
    <property type="match status" value="5"/>
</dbReference>
<dbReference type="InterPro" id="IPR013087">
    <property type="entry name" value="Znf_C2H2_type"/>
</dbReference>
<dbReference type="FunFam" id="3.30.160.60:FF:000110">
    <property type="entry name" value="Zinc finger protein-like"/>
    <property type="match status" value="1"/>
</dbReference>
<feature type="region of interest" description="Disordered" evidence="9">
    <location>
        <begin position="37"/>
        <end position="56"/>
    </location>
</feature>
<feature type="domain" description="C2H2-type" evidence="10">
    <location>
        <begin position="285"/>
        <end position="313"/>
    </location>
</feature>
<dbReference type="GO" id="GO:0010468">
    <property type="term" value="P:regulation of gene expression"/>
    <property type="evidence" value="ECO:0007669"/>
    <property type="project" value="TreeGrafter"/>
</dbReference>
<keyword evidence="5" id="KW-0862">Zinc</keyword>
<dbReference type="InterPro" id="IPR050331">
    <property type="entry name" value="Zinc_finger"/>
</dbReference>
<dbReference type="PROSITE" id="PS50157">
    <property type="entry name" value="ZINC_FINGER_C2H2_2"/>
    <property type="match status" value="4"/>
</dbReference>
<keyword evidence="12" id="KW-1185">Reference proteome</keyword>
<evidence type="ECO:0000256" key="6">
    <source>
        <dbReference type="ARBA" id="ARBA00023125"/>
    </source>
</evidence>
<keyword evidence="7" id="KW-0539">Nucleus</keyword>
<dbReference type="SUPFAM" id="SSF57667">
    <property type="entry name" value="beta-beta-alpha zinc fingers"/>
    <property type="match status" value="2"/>
</dbReference>
<comment type="subcellular location">
    <subcellularLocation>
        <location evidence="1">Nucleus</location>
    </subcellularLocation>
</comment>
<dbReference type="InterPro" id="IPR036236">
    <property type="entry name" value="Znf_C2H2_sf"/>
</dbReference>
<dbReference type="OrthoDB" id="8117402at2759"/>
<evidence type="ECO:0000313" key="11">
    <source>
        <dbReference type="EMBL" id="KAF6197987.1"/>
    </source>
</evidence>
<evidence type="ECO:0000256" key="3">
    <source>
        <dbReference type="ARBA" id="ARBA00022737"/>
    </source>
</evidence>
<keyword evidence="6" id="KW-0238">DNA-binding</keyword>
<keyword evidence="2" id="KW-0479">Metal-binding</keyword>
<dbReference type="EMBL" id="WIXP02000016">
    <property type="protein sequence ID" value="KAF6197987.1"/>
    <property type="molecule type" value="Genomic_DNA"/>
</dbReference>
<evidence type="ECO:0000256" key="7">
    <source>
        <dbReference type="ARBA" id="ARBA00023242"/>
    </source>
</evidence>
<dbReference type="GO" id="GO:0008270">
    <property type="term" value="F:zinc ion binding"/>
    <property type="evidence" value="ECO:0007669"/>
    <property type="project" value="UniProtKB-KW"/>
</dbReference>
<feature type="domain" description="C2H2-type" evidence="10">
    <location>
        <begin position="370"/>
        <end position="397"/>
    </location>
</feature>
<keyword evidence="4 8" id="KW-0863">Zinc-finger</keyword>
<dbReference type="SMART" id="SM00355">
    <property type="entry name" value="ZnF_C2H2"/>
    <property type="match status" value="5"/>
</dbReference>
<dbReference type="Gene3D" id="3.30.160.60">
    <property type="entry name" value="Classic Zinc Finger"/>
    <property type="match status" value="4"/>
</dbReference>
<evidence type="ECO:0000256" key="1">
    <source>
        <dbReference type="ARBA" id="ARBA00004123"/>
    </source>
</evidence>
<evidence type="ECO:0000256" key="8">
    <source>
        <dbReference type="PROSITE-ProRule" id="PRU00042"/>
    </source>
</evidence>
<dbReference type="GO" id="GO:0003677">
    <property type="term" value="F:DNA binding"/>
    <property type="evidence" value="ECO:0007669"/>
    <property type="project" value="UniProtKB-KW"/>
</dbReference>
<dbReference type="AlphaFoldDB" id="A0A8S9WMJ8"/>
<dbReference type="PANTHER" id="PTHR16515">
    <property type="entry name" value="PR DOMAIN ZINC FINGER PROTEIN"/>
    <property type="match status" value="1"/>
</dbReference>
<evidence type="ECO:0000256" key="2">
    <source>
        <dbReference type="ARBA" id="ARBA00022723"/>
    </source>
</evidence>
<dbReference type="Pfam" id="PF00096">
    <property type="entry name" value="zf-C2H2"/>
    <property type="match status" value="3"/>
</dbReference>
<evidence type="ECO:0000256" key="9">
    <source>
        <dbReference type="SAM" id="MobiDB-lite"/>
    </source>
</evidence>
<reference evidence="11" key="1">
    <citation type="journal article" date="2021" name="Mol. Ecol. Resour.">
        <title>Apolygus lucorum genome provides insights into omnivorousness and mesophyll feeding.</title>
        <authorList>
            <person name="Liu Y."/>
            <person name="Liu H."/>
            <person name="Wang H."/>
            <person name="Huang T."/>
            <person name="Liu B."/>
            <person name="Yang B."/>
            <person name="Yin L."/>
            <person name="Li B."/>
            <person name="Zhang Y."/>
            <person name="Zhang S."/>
            <person name="Jiang F."/>
            <person name="Zhang X."/>
            <person name="Ren Y."/>
            <person name="Wang B."/>
            <person name="Wang S."/>
            <person name="Lu Y."/>
            <person name="Wu K."/>
            <person name="Fan W."/>
            <person name="Wang G."/>
        </authorList>
    </citation>
    <scope>NUCLEOTIDE SEQUENCE</scope>
    <source>
        <strain evidence="11">12Hb</strain>
    </source>
</reference>
<gene>
    <name evidence="11" type="ORF">GE061_007732</name>
</gene>
<dbReference type="Proteomes" id="UP000466442">
    <property type="component" value="Linkage Group LG16"/>
</dbReference>
<comment type="caution">
    <text evidence="11">The sequence shown here is derived from an EMBL/GenBank/DDBJ whole genome shotgun (WGS) entry which is preliminary data.</text>
</comment>
<accession>A0A8S9WMJ8</accession>
<evidence type="ECO:0000256" key="5">
    <source>
        <dbReference type="ARBA" id="ARBA00022833"/>
    </source>
</evidence>
<keyword evidence="3" id="KW-0677">Repeat</keyword>
<evidence type="ECO:0000256" key="4">
    <source>
        <dbReference type="ARBA" id="ARBA00022771"/>
    </source>
</evidence>
<name>A0A8S9WMJ8_APOLU</name>
<protein>
    <recommendedName>
        <fullName evidence="10">C2H2-type domain-containing protein</fullName>
    </recommendedName>
</protein>
<proteinExistence type="predicted"/>
<feature type="region of interest" description="Disordered" evidence="9">
    <location>
        <begin position="134"/>
        <end position="153"/>
    </location>
</feature>
<dbReference type="PANTHER" id="PTHR16515:SF49">
    <property type="entry name" value="GASTRULA ZINC FINGER PROTEIN XLCGF49.1-LIKE-RELATED"/>
    <property type="match status" value="1"/>
</dbReference>
<sequence>MMENNVNSCTDCGLVFDSSKSLDVHLSYHKETLMSKWGSASGSEDNNNVKKRPDVRAPADSSDFLFDFQEPGAFQRLPRTQYRYHPYGYDRQVTSNAPDLGGAAGGDFGLGQPQGARVSASGGGSAAAFAPSSDLEVFQGRERNSSPSDLGHLKRHYNTTLHKNAVKQSGGVDPATMPVSTHHHPQVEEYHPAPPRMEIPPPRMEIPPPRMEMPQIPMPAPQIQPDYGYHYGYHPNGNPPHGANLPSFSQLTGVNYEPVGGVYHDKEAPTVSSTVTSAEPTKSLHKCVDCDKTFNKACYLTQHNKSFHAGDKPFKCSRCGKRFTQEYLHLEHLSKHAGDKPYKCEMCPKQFNHKTDLRRHMCLHSGDKPYVCSYCGKGFIRKDHMLKHAETHKKKQSFKNEFRL</sequence>
<dbReference type="GO" id="GO:0005634">
    <property type="term" value="C:nucleus"/>
    <property type="evidence" value="ECO:0007669"/>
    <property type="project" value="UniProtKB-SubCell"/>
</dbReference>
<evidence type="ECO:0000313" key="12">
    <source>
        <dbReference type="Proteomes" id="UP000466442"/>
    </source>
</evidence>
<organism evidence="11 12">
    <name type="scientific">Apolygus lucorum</name>
    <name type="common">Small green plant bug</name>
    <name type="synonym">Lygocoris lucorum</name>
    <dbReference type="NCBI Taxonomy" id="248454"/>
    <lineage>
        <taxon>Eukaryota</taxon>
        <taxon>Metazoa</taxon>
        <taxon>Ecdysozoa</taxon>
        <taxon>Arthropoda</taxon>
        <taxon>Hexapoda</taxon>
        <taxon>Insecta</taxon>
        <taxon>Pterygota</taxon>
        <taxon>Neoptera</taxon>
        <taxon>Paraneoptera</taxon>
        <taxon>Hemiptera</taxon>
        <taxon>Heteroptera</taxon>
        <taxon>Panheteroptera</taxon>
        <taxon>Cimicomorpha</taxon>
        <taxon>Miridae</taxon>
        <taxon>Mirini</taxon>
        <taxon>Apolygus</taxon>
    </lineage>
</organism>
<feature type="compositionally biased region" description="Basic and acidic residues" evidence="9">
    <location>
        <begin position="47"/>
        <end position="56"/>
    </location>
</feature>
<evidence type="ECO:0000259" key="10">
    <source>
        <dbReference type="PROSITE" id="PS50157"/>
    </source>
</evidence>
<feature type="domain" description="C2H2-type" evidence="10">
    <location>
        <begin position="342"/>
        <end position="369"/>
    </location>
</feature>
<feature type="region of interest" description="Disordered" evidence="9">
    <location>
        <begin position="178"/>
        <end position="199"/>
    </location>
</feature>
<dbReference type="FunFam" id="3.30.160.60:FF:000448">
    <property type="entry name" value="RE1-silencing transcription factor A"/>
    <property type="match status" value="1"/>
</dbReference>
<feature type="domain" description="C2H2-type" evidence="10">
    <location>
        <begin position="314"/>
        <end position="341"/>
    </location>
</feature>